<dbReference type="EMBL" id="LSYV01000485">
    <property type="protein sequence ID" value="KXZ41405.1"/>
    <property type="molecule type" value="Genomic_DNA"/>
</dbReference>
<dbReference type="SMART" id="SM00490">
    <property type="entry name" value="HELICc"/>
    <property type="match status" value="1"/>
</dbReference>
<keyword evidence="3" id="KW-0378">Hydrolase</keyword>
<reference evidence="10" key="1">
    <citation type="journal article" date="2016" name="Nat. Commun.">
        <title>The Gonium pectorale genome demonstrates co-option of cell cycle regulation during the evolution of multicellularity.</title>
        <authorList>
            <person name="Hanschen E.R."/>
            <person name="Marriage T.N."/>
            <person name="Ferris P.J."/>
            <person name="Hamaji T."/>
            <person name="Toyoda A."/>
            <person name="Fujiyama A."/>
            <person name="Neme R."/>
            <person name="Noguchi H."/>
            <person name="Minakuchi Y."/>
            <person name="Suzuki M."/>
            <person name="Kawai-Toyooka H."/>
            <person name="Smith D.R."/>
            <person name="Sparks H."/>
            <person name="Anderson J."/>
            <person name="Bakaric R."/>
            <person name="Luria V."/>
            <person name="Karger A."/>
            <person name="Kirschner M.W."/>
            <person name="Durand P.M."/>
            <person name="Michod R.E."/>
            <person name="Nozaki H."/>
            <person name="Olson B.J."/>
        </authorList>
    </citation>
    <scope>NUCLEOTIDE SEQUENCE [LARGE SCALE GENOMIC DNA]</scope>
    <source>
        <strain evidence="10">NIES-2863</strain>
    </source>
</reference>
<dbReference type="InterPro" id="IPR027417">
    <property type="entry name" value="P-loop_NTPase"/>
</dbReference>
<dbReference type="InterPro" id="IPR001650">
    <property type="entry name" value="Helicase_C-like"/>
</dbReference>
<dbReference type="InterPro" id="IPR011545">
    <property type="entry name" value="DEAD/DEAH_box_helicase_dom"/>
</dbReference>
<accession>A0A150FW25</accession>
<comment type="caution">
    <text evidence="9">The sequence shown here is derived from an EMBL/GenBank/DDBJ whole genome shotgun (WGS) entry which is preliminary data.</text>
</comment>
<feature type="region of interest" description="Disordered" evidence="6">
    <location>
        <begin position="1"/>
        <end position="71"/>
    </location>
</feature>
<evidence type="ECO:0000313" key="9">
    <source>
        <dbReference type="EMBL" id="KXZ41405.1"/>
    </source>
</evidence>
<dbReference type="STRING" id="33097.A0A150FW25"/>
<feature type="domain" description="Helicase ATP-binding" evidence="7">
    <location>
        <begin position="127"/>
        <end position="283"/>
    </location>
</feature>
<dbReference type="GO" id="GO:0005524">
    <property type="term" value="F:ATP binding"/>
    <property type="evidence" value="ECO:0007669"/>
    <property type="project" value="UniProtKB-KW"/>
</dbReference>
<keyword evidence="2" id="KW-0547">Nucleotide-binding</keyword>
<dbReference type="Gene3D" id="3.40.50.300">
    <property type="entry name" value="P-loop containing nucleotide triphosphate hydrolases"/>
    <property type="match status" value="2"/>
</dbReference>
<dbReference type="PROSITE" id="PS51192">
    <property type="entry name" value="HELICASE_ATP_BIND_1"/>
    <property type="match status" value="1"/>
</dbReference>
<dbReference type="InterPro" id="IPR014001">
    <property type="entry name" value="Helicase_ATP-bd"/>
</dbReference>
<feature type="compositionally biased region" description="Basic and acidic residues" evidence="6">
    <location>
        <begin position="30"/>
        <end position="49"/>
    </location>
</feature>
<dbReference type="SUPFAM" id="SSF52540">
    <property type="entry name" value="P-loop containing nucleoside triphosphate hydrolases"/>
    <property type="match status" value="1"/>
</dbReference>
<evidence type="ECO:0000259" key="8">
    <source>
        <dbReference type="PROSITE" id="PS51194"/>
    </source>
</evidence>
<evidence type="ECO:0000256" key="6">
    <source>
        <dbReference type="SAM" id="MobiDB-lite"/>
    </source>
</evidence>
<proteinExistence type="predicted"/>
<dbReference type="Pfam" id="PF00271">
    <property type="entry name" value="Helicase_C"/>
    <property type="match status" value="1"/>
</dbReference>
<evidence type="ECO:0000256" key="4">
    <source>
        <dbReference type="ARBA" id="ARBA00022806"/>
    </source>
</evidence>
<evidence type="ECO:0000256" key="1">
    <source>
        <dbReference type="ARBA" id="ARBA00012552"/>
    </source>
</evidence>
<dbReference type="PROSITE" id="PS51194">
    <property type="entry name" value="HELICASE_CTER"/>
    <property type="match status" value="1"/>
</dbReference>
<dbReference type="SMART" id="SM00487">
    <property type="entry name" value="DEXDc"/>
    <property type="match status" value="1"/>
</dbReference>
<evidence type="ECO:0000256" key="3">
    <source>
        <dbReference type="ARBA" id="ARBA00022801"/>
    </source>
</evidence>
<dbReference type="Pfam" id="PF00270">
    <property type="entry name" value="DEAD"/>
    <property type="match status" value="1"/>
</dbReference>
<feature type="region of interest" description="Disordered" evidence="6">
    <location>
        <begin position="91"/>
        <end position="110"/>
    </location>
</feature>
<gene>
    <name evidence="9" type="ORF">GPECTOR_488g435</name>
</gene>
<protein>
    <recommendedName>
        <fullName evidence="1">RNA helicase</fullName>
        <ecNumber evidence="1">3.6.4.13</ecNumber>
    </recommendedName>
</protein>
<feature type="domain" description="Helicase C-terminal" evidence="8">
    <location>
        <begin position="244"/>
        <end position="390"/>
    </location>
</feature>
<keyword evidence="4" id="KW-0347">Helicase</keyword>
<dbReference type="OrthoDB" id="196131at2759"/>
<keyword evidence="5" id="KW-0067">ATP-binding</keyword>
<evidence type="ECO:0000313" key="10">
    <source>
        <dbReference type="Proteomes" id="UP000075714"/>
    </source>
</evidence>
<dbReference type="GO" id="GO:0003676">
    <property type="term" value="F:nucleic acid binding"/>
    <property type="evidence" value="ECO:0007669"/>
    <property type="project" value="InterPro"/>
</dbReference>
<dbReference type="EC" id="3.6.4.13" evidence="1"/>
<keyword evidence="10" id="KW-1185">Reference proteome</keyword>
<organism evidence="9 10">
    <name type="scientific">Gonium pectorale</name>
    <name type="common">Green alga</name>
    <dbReference type="NCBI Taxonomy" id="33097"/>
    <lineage>
        <taxon>Eukaryota</taxon>
        <taxon>Viridiplantae</taxon>
        <taxon>Chlorophyta</taxon>
        <taxon>core chlorophytes</taxon>
        <taxon>Chlorophyceae</taxon>
        <taxon>CS clade</taxon>
        <taxon>Chlamydomonadales</taxon>
        <taxon>Volvocaceae</taxon>
        <taxon>Gonium</taxon>
    </lineage>
</organism>
<feature type="compositionally biased region" description="Basic and acidic residues" evidence="6">
    <location>
        <begin position="1"/>
        <end position="20"/>
    </location>
</feature>
<name>A0A150FW25_GONPE</name>
<evidence type="ECO:0000259" key="7">
    <source>
        <dbReference type="PROSITE" id="PS51192"/>
    </source>
</evidence>
<evidence type="ECO:0000256" key="2">
    <source>
        <dbReference type="ARBA" id="ARBA00022741"/>
    </source>
</evidence>
<evidence type="ECO:0000256" key="5">
    <source>
        <dbReference type="ARBA" id="ARBA00022840"/>
    </source>
</evidence>
<feature type="region of interest" description="Disordered" evidence="6">
    <location>
        <begin position="188"/>
        <end position="209"/>
    </location>
</feature>
<dbReference type="Proteomes" id="UP000075714">
    <property type="component" value="Unassembled WGS sequence"/>
</dbReference>
<dbReference type="PANTHER" id="PTHR47958">
    <property type="entry name" value="ATP-DEPENDENT RNA HELICASE DBP3"/>
    <property type="match status" value="1"/>
</dbReference>
<sequence>MAQEDSTNHSQERQDEKRPADGAGAGGAEAKPERPVKRYRRDELDKEEQQNLLVSEDGNEDGQEEYVPLRKRREAEESRLLRLLRGGREGSVEPVAGGYRSGSEPPAGERPKESLLVITARYGILRKTLVFTLPMVLIALQEEMRMPLGQNEGPVGLCICPSRELATQTYEIADTYCKTPELGIPPAPASCLPQPRPDGLAASPGRRPTDPDLLHKKRMLLDVCRILCLDEADRMVDQVGFEDDVRDILSFFRSQRQTLMFSATMPAKIKAFAESALVDPVEVNVGRAGAANMDVIQEVEYVKEEAKLPYLLECLQGLDFPDIQHVVNYDMPEEIENYVHRIGRTGRCGKTGVATTFINTKQCSETILLDLKHLLKEAKQRVPHFLLALDDPLEAQAELEEKSGVKGCSYCGGLGHRVTNCPKLRSEDKAKVRANKDFFGSGGFGGEM</sequence>
<dbReference type="AlphaFoldDB" id="A0A150FW25"/>
<dbReference type="GO" id="GO:0003724">
    <property type="term" value="F:RNA helicase activity"/>
    <property type="evidence" value="ECO:0007669"/>
    <property type="project" value="UniProtKB-EC"/>
</dbReference>
<dbReference type="GO" id="GO:0016787">
    <property type="term" value="F:hydrolase activity"/>
    <property type="evidence" value="ECO:0007669"/>
    <property type="project" value="UniProtKB-KW"/>
</dbReference>